<protein>
    <submittedName>
        <fullName evidence="1">Uncharacterized protein</fullName>
    </submittedName>
</protein>
<evidence type="ECO:0000313" key="1">
    <source>
        <dbReference type="EMBL" id="BBX32151.1"/>
    </source>
</evidence>
<keyword evidence="2" id="KW-1185">Reference proteome</keyword>
<dbReference type="EMBL" id="AP022567">
    <property type="protein sequence ID" value="BBX32151.1"/>
    <property type="molecule type" value="Genomic_DNA"/>
</dbReference>
<dbReference type="RefSeq" id="WP_131524693.1">
    <property type="nucleotide sequence ID" value="NZ_AP022567.1"/>
</dbReference>
<sequence length="177" mass="20339">MEFATFEAIRLGDANLELNERLAWELKGTRLRATHRLRSVLTVPMTLVALVGTFEPHRPTFVIHDGAAGKNNACRLDVRGTHRNRRTDQKVWTNQSHLHLWRDDCLEAHAIDPIPPWPPAWFQDDDTEVTSEQLREIFEMFCQMFHVKLGDAYDWTDPLALIPDEPTATTEDGDVIP</sequence>
<name>A0ABN5Y3C9_MYCME</name>
<accession>A0ABN5Y3C9</accession>
<proteinExistence type="predicted"/>
<gene>
    <name evidence="1" type="ORF">MMAGJ_14330</name>
</gene>
<reference evidence="1 2" key="1">
    <citation type="journal article" date="2019" name="Emerg. Microbes Infect.">
        <title>Comprehensive subspecies identification of 175 nontuberculous mycobacteria species based on 7547 genomic profiles.</title>
        <authorList>
            <person name="Matsumoto Y."/>
            <person name="Kinjo T."/>
            <person name="Motooka D."/>
            <person name="Nabeya D."/>
            <person name="Jung N."/>
            <person name="Uechi K."/>
            <person name="Horii T."/>
            <person name="Iida T."/>
            <person name="Fujita J."/>
            <person name="Nakamura S."/>
        </authorList>
    </citation>
    <scope>NUCLEOTIDE SEQUENCE [LARGE SCALE GENOMIC DNA]</scope>
    <source>
        <strain evidence="1 2">JCM 12375</strain>
    </source>
</reference>
<evidence type="ECO:0000313" key="2">
    <source>
        <dbReference type="Proteomes" id="UP000465622"/>
    </source>
</evidence>
<dbReference type="Proteomes" id="UP000465622">
    <property type="component" value="Chromosome"/>
</dbReference>
<organism evidence="1 2">
    <name type="scientific">Mycolicibacterium mageritense</name>
    <name type="common">Mycobacterium mageritense</name>
    <dbReference type="NCBI Taxonomy" id="53462"/>
    <lineage>
        <taxon>Bacteria</taxon>
        <taxon>Bacillati</taxon>
        <taxon>Actinomycetota</taxon>
        <taxon>Actinomycetes</taxon>
        <taxon>Mycobacteriales</taxon>
        <taxon>Mycobacteriaceae</taxon>
        <taxon>Mycolicibacterium</taxon>
    </lineage>
</organism>